<gene>
    <name evidence="1" type="ORF">RHSIM_RhsimUnG0147200</name>
</gene>
<keyword evidence="2" id="KW-1185">Reference proteome</keyword>
<dbReference type="Proteomes" id="UP000626092">
    <property type="component" value="Unassembled WGS sequence"/>
</dbReference>
<accession>A0A834G0D6</accession>
<comment type="caution">
    <text evidence="1">The sequence shown here is derived from an EMBL/GenBank/DDBJ whole genome shotgun (WGS) entry which is preliminary data.</text>
</comment>
<protein>
    <submittedName>
        <fullName evidence="1">Uncharacterized protein</fullName>
    </submittedName>
</protein>
<evidence type="ECO:0000313" key="2">
    <source>
        <dbReference type="Proteomes" id="UP000626092"/>
    </source>
</evidence>
<proteinExistence type="predicted"/>
<evidence type="ECO:0000313" key="1">
    <source>
        <dbReference type="EMBL" id="KAF7113230.1"/>
    </source>
</evidence>
<reference evidence="1" key="1">
    <citation type="submission" date="2019-11" db="EMBL/GenBank/DDBJ databases">
        <authorList>
            <person name="Liu Y."/>
            <person name="Hou J."/>
            <person name="Li T.-Q."/>
            <person name="Guan C.-H."/>
            <person name="Wu X."/>
            <person name="Wu H.-Z."/>
            <person name="Ling F."/>
            <person name="Zhang R."/>
            <person name="Shi X.-G."/>
            <person name="Ren J.-P."/>
            <person name="Chen E.-F."/>
            <person name="Sun J.-M."/>
        </authorList>
    </citation>
    <scope>NUCLEOTIDE SEQUENCE</scope>
    <source>
        <strain evidence="1">Adult_tree_wgs_1</strain>
        <tissue evidence="1">Leaves</tissue>
    </source>
</reference>
<organism evidence="1 2">
    <name type="scientific">Rhododendron simsii</name>
    <name type="common">Sims's rhododendron</name>
    <dbReference type="NCBI Taxonomy" id="118357"/>
    <lineage>
        <taxon>Eukaryota</taxon>
        <taxon>Viridiplantae</taxon>
        <taxon>Streptophyta</taxon>
        <taxon>Embryophyta</taxon>
        <taxon>Tracheophyta</taxon>
        <taxon>Spermatophyta</taxon>
        <taxon>Magnoliopsida</taxon>
        <taxon>eudicotyledons</taxon>
        <taxon>Gunneridae</taxon>
        <taxon>Pentapetalae</taxon>
        <taxon>asterids</taxon>
        <taxon>Ericales</taxon>
        <taxon>Ericaceae</taxon>
        <taxon>Ericoideae</taxon>
        <taxon>Rhodoreae</taxon>
        <taxon>Rhododendron</taxon>
    </lineage>
</organism>
<sequence length="71" mass="8852">MTCYEERNEGRLKQRVLVSCTKLRLAYRITFVRSWIWRRMYGWERLRMCLRYVWHCTLSCTEIMENDGKLL</sequence>
<name>A0A834G0D6_RHOSS</name>
<dbReference type="EMBL" id="WJXA01000318">
    <property type="protein sequence ID" value="KAF7113230.1"/>
    <property type="molecule type" value="Genomic_DNA"/>
</dbReference>
<dbReference type="AlphaFoldDB" id="A0A834G0D6"/>